<evidence type="ECO:0000256" key="2">
    <source>
        <dbReference type="ARBA" id="ARBA00008711"/>
    </source>
</evidence>
<dbReference type="PANTHER" id="PTHR10815:SF12">
    <property type="entry name" value="METHYLATED-DNA--PROTEIN-CYSTEINE METHYLTRANSFERASE, INDUCIBLE"/>
    <property type="match status" value="1"/>
</dbReference>
<accession>A0A7Z1B3S3</accession>
<dbReference type="GO" id="GO:0032259">
    <property type="term" value="P:methylation"/>
    <property type="evidence" value="ECO:0007669"/>
    <property type="project" value="UniProtKB-KW"/>
</dbReference>
<dbReference type="GO" id="GO:0003908">
    <property type="term" value="F:methylated-DNA-[protein]-cysteine S-methyltransferase activity"/>
    <property type="evidence" value="ECO:0007669"/>
    <property type="project" value="UniProtKB-EC"/>
</dbReference>
<dbReference type="AlphaFoldDB" id="A0A7Z1B3S3"/>
<dbReference type="NCBIfam" id="TIGR00589">
    <property type="entry name" value="ogt"/>
    <property type="match status" value="1"/>
</dbReference>
<keyword evidence="6" id="KW-0227">DNA damage</keyword>
<dbReference type="InterPro" id="IPR036388">
    <property type="entry name" value="WH-like_DNA-bd_sf"/>
</dbReference>
<dbReference type="SUPFAM" id="SSF53155">
    <property type="entry name" value="Methylated DNA-protein cysteine methyltransferase domain"/>
    <property type="match status" value="1"/>
</dbReference>
<dbReference type="SUPFAM" id="SSF46767">
    <property type="entry name" value="Methylated DNA-protein cysteine methyltransferase, C-terminal domain"/>
    <property type="match status" value="1"/>
</dbReference>
<reference evidence="11 12" key="1">
    <citation type="journal article" date="2016" name="Front. Microbiol.">
        <title>High-Level Heat Resistance of Spores of Bacillus amyloliquefaciens and Bacillus licheniformis Results from the Presence of a spoVA Operon in a Tn1546 Transposon.</title>
        <authorList>
            <person name="Berendsen E.M."/>
            <person name="Koning R.A."/>
            <person name="Boekhorst J."/>
            <person name="de Jong A."/>
            <person name="Kuipers O.P."/>
            <person name="Wells-Bennik M.H."/>
        </authorList>
    </citation>
    <scope>NUCLEOTIDE SEQUENCE [LARGE SCALE GENOMIC DNA]</scope>
    <source>
        <strain evidence="11 12">B4121</strain>
    </source>
</reference>
<dbReference type="PROSITE" id="PS00374">
    <property type="entry name" value="MGMT"/>
    <property type="match status" value="1"/>
</dbReference>
<comment type="catalytic activity">
    <reaction evidence="8">
        <text>a 6-O-methyl-2'-deoxyguanosine in DNA + L-cysteinyl-[protein] = S-methyl-L-cysteinyl-[protein] + a 2'-deoxyguanosine in DNA</text>
        <dbReference type="Rhea" id="RHEA:24000"/>
        <dbReference type="Rhea" id="RHEA-COMP:10131"/>
        <dbReference type="Rhea" id="RHEA-COMP:10132"/>
        <dbReference type="Rhea" id="RHEA-COMP:11367"/>
        <dbReference type="Rhea" id="RHEA-COMP:11368"/>
        <dbReference type="ChEBI" id="CHEBI:29950"/>
        <dbReference type="ChEBI" id="CHEBI:82612"/>
        <dbReference type="ChEBI" id="CHEBI:85445"/>
        <dbReference type="ChEBI" id="CHEBI:85448"/>
        <dbReference type="EC" id="2.1.1.63"/>
    </reaction>
</comment>
<dbReference type="FunFam" id="1.10.10.10:FF:000214">
    <property type="entry name" value="Methylated-DNA--protein-cysteine methyltransferase"/>
    <property type="match status" value="1"/>
</dbReference>
<dbReference type="Pfam" id="PF01035">
    <property type="entry name" value="DNA_binding_1"/>
    <property type="match status" value="1"/>
</dbReference>
<dbReference type="Pfam" id="PF02870">
    <property type="entry name" value="Methyltransf_1N"/>
    <property type="match status" value="1"/>
</dbReference>
<comment type="caution">
    <text evidence="11">The sequence shown here is derived from an EMBL/GenBank/DDBJ whole genome shotgun (WGS) entry which is preliminary data.</text>
</comment>
<evidence type="ECO:0000256" key="8">
    <source>
        <dbReference type="ARBA" id="ARBA00049348"/>
    </source>
</evidence>
<evidence type="ECO:0000259" key="10">
    <source>
        <dbReference type="Pfam" id="PF02870"/>
    </source>
</evidence>
<evidence type="ECO:0000256" key="1">
    <source>
        <dbReference type="ARBA" id="ARBA00001286"/>
    </source>
</evidence>
<evidence type="ECO:0000313" key="12">
    <source>
        <dbReference type="Proteomes" id="UP000185604"/>
    </source>
</evidence>
<dbReference type="InterPro" id="IPR014048">
    <property type="entry name" value="MethylDNA_cys_MeTrfase_DNA-bd"/>
</dbReference>
<dbReference type="InterPro" id="IPR036631">
    <property type="entry name" value="MGMT_N_sf"/>
</dbReference>
<evidence type="ECO:0000256" key="7">
    <source>
        <dbReference type="ARBA" id="ARBA00023204"/>
    </source>
</evidence>
<feature type="domain" description="Methylated-DNA-[protein]-cysteine S-methyltransferase DNA binding" evidence="9">
    <location>
        <begin position="88"/>
        <end position="167"/>
    </location>
</feature>
<gene>
    <name evidence="11" type="ORF">B4121_2832</name>
</gene>
<evidence type="ECO:0000256" key="6">
    <source>
        <dbReference type="ARBA" id="ARBA00022763"/>
    </source>
</evidence>
<sequence>MEDQIVYWRTLTCRRSQIHIAATARGLCFTGAWNQGFGELAAWAEKRYAQPVFIRDDKGLAEYAEQIQAYLDGKRTHFSFPVDLAGTPFQLAVWQALSEIPFGSTRSYSDIAGHIQKRNAVRAVGTAIGANPLLMVVPCHRVIGKNGQLTGYRGGLEMKKELLILEAAGAAEHPLTTASRSQAFSSETM</sequence>
<dbReference type="RefSeq" id="WP_023855350.1">
    <property type="nucleotide sequence ID" value="NZ_AP023088.1"/>
</dbReference>
<comment type="similarity">
    <text evidence="2">Belongs to the MGMT family.</text>
</comment>
<dbReference type="Gene3D" id="1.10.10.10">
    <property type="entry name" value="Winged helix-like DNA-binding domain superfamily/Winged helix DNA-binding domain"/>
    <property type="match status" value="1"/>
</dbReference>
<feature type="domain" description="Methylguanine DNA methyltransferase ribonuclease-like" evidence="10">
    <location>
        <begin position="7"/>
        <end position="84"/>
    </location>
</feature>
<evidence type="ECO:0000256" key="3">
    <source>
        <dbReference type="ARBA" id="ARBA00011918"/>
    </source>
</evidence>
<dbReference type="InterPro" id="IPR036217">
    <property type="entry name" value="MethylDNA_cys_MeTrfase_DNAb"/>
</dbReference>
<dbReference type="PANTHER" id="PTHR10815">
    <property type="entry name" value="METHYLATED-DNA--PROTEIN-CYSTEINE METHYLTRANSFERASE"/>
    <property type="match status" value="1"/>
</dbReference>
<keyword evidence="5 11" id="KW-0808">Transferase</keyword>
<protein>
    <recommendedName>
        <fullName evidence="3">methylated-DNA--[protein]-cysteine S-methyltransferase</fullName>
        <ecNumber evidence="3">2.1.1.63</ecNumber>
    </recommendedName>
</protein>
<name>A0A7Z1B3S3_9BACI</name>
<evidence type="ECO:0000313" key="11">
    <source>
        <dbReference type="EMBL" id="OLF91354.1"/>
    </source>
</evidence>
<comment type="catalytic activity">
    <reaction evidence="1">
        <text>a 4-O-methyl-thymidine in DNA + L-cysteinyl-[protein] = a thymidine in DNA + S-methyl-L-cysteinyl-[protein]</text>
        <dbReference type="Rhea" id="RHEA:53428"/>
        <dbReference type="Rhea" id="RHEA-COMP:10131"/>
        <dbReference type="Rhea" id="RHEA-COMP:10132"/>
        <dbReference type="Rhea" id="RHEA-COMP:13555"/>
        <dbReference type="Rhea" id="RHEA-COMP:13556"/>
        <dbReference type="ChEBI" id="CHEBI:29950"/>
        <dbReference type="ChEBI" id="CHEBI:82612"/>
        <dbReference type="ChEBI" id="CHEBI:137386"/>
        <dbReference type="ChEBI" id="CHEBI:137387"/>
        <dbReference type="EC" id="2.1.1.63"/>
    </reaction>
</comment>
<dbReference type="InterPro" id="IPR001497">
    <property type="entry name" value="MethylDNA_cys_MeTrfase_AS"/>
</dbReference>
<dbReference type="CDD" id="cd06445">
    <property type="entry name" value="ATase"/>
    <property type="match status" value="1"/>
</dbReference>
<dbReference type="GO" id="GO:0006281">
    <property type="term" value="P:DNA repair"/>
    <property type="evidence" value="ECO:0007669"/>
    <property type="project" value="UniProtKB-KW"/>
</dbReference>
<evidence type="ECO:0000259" key="9">
    <source>
        <dbReference type="Pfam" id="PF01035"/>
    </source>
</evidence>
<dbReference type="EC" id="2.1.1.63" evidence="3"/>
<evidence type="ECO:0000256" key="4">
    <source>
        <dbReference type="ARBA" id="ARBA00022603"/>
    </source>
</evidence>
<dbReference type="Proteomes" id="UP000185604">
    <property type="component" value="Unassembled WGS sequence"/>
</dbReference>
<dbReference type="Gene3D" id="3.30.160.70">
    <property type="entry name" value="Methylated DNA-protein cysteine methyltransferase domain"/>
    <property type="match status" value="1"/>
</dbReference>
<evidence type="ECO:0000256" key="5">
    <source>
        <dbReference type="ARBA" id="ARBA00022679"/>
    </source>
</evidence>
<dbReference type="EMBL" id="LKPO01000019">
    <property type="protein sequence ID" value="OLF91354.1"/>
    <property type="molecule type" value="Genomic_DNA"/>
</dbReference>
<keyword evidence="7" id="KW-0234">DNA repair</keyword>
<keyword evidence="4 11" id="KW-0489">Methyltransferase</keyword>
<proteinExistence type="inferred from homology"/>
<dbReference type="InterPro" id="IPR008332">
    <property type="entry name" value="MethylG_MeTrfase_N"/>
</dbReference>
<organism evidence="11 12">
    <name type="scientific">Bacillus paralicheniformis</name>
    <dbReference type="NCBI Taxonomy" id="1648923"/>
    <lineage>
        <taxon>Bacteria</taxon>
        <taxon>Bacillati</taxon>
        <taxon>Bacillota</taxon>
        <taxon>Bacilli</taxon>
        <taxon>Bacillales</taxon>
        <taxon>Bacillaceae</taxon>
        <taxon>Bacillus</taxon>
    </lineage>
</organism>